<dbReference type="STRING" id="1344416.A0A139AFN5"/>
<dbReference type="PANTHER" id="PTHR43365:SF1">
    <property type="entry name" value="ACETYL-COA C-ACYLTRANSFERASE"/>
    <property type="match status" value="1"/>
</dbReference>
<dbReference type="InterPro" id="IPR002155">
    <property type="entry name" value="Thiolase"/>
</dbReference>
<keyword evidence="3 5" id="KW-0012">Acyltransferase</keyword>
<keyword evidence="2 5" id="KW-0808">Transferase</keyword>
<evidence type="ECO:0000256" key="4">
    <source>
        <dbReference type="PIRSR" id="PIRSR000429-1"/>
    </source>
</evidence>
<dbReference type="GO" id="GO:0016747">
    <property type="term" value="F:acyltransferase activity, transferring groups other than amino-acyl groups"/>
    <property type="evidence" value="ECO:0007669"/>
    <property type="project" value="InterPro"/>
</dbReference>
<accession>A0A139AFN5</accession>
<evidence type="ECO:0000313" key="8">
    <source>
        <dbReference type="EMBL" id="KXS15223.1"/>
    </source>
</evidence>
<feature type="active site" description="Proton acceptor" evidence="4">
    <location>
        <position position="382"/>
    </location>
</feature>
<sequence>MVHTAYIVEAVRTAGGRKNGRLAKWQPSDLAGEVLKELVRRTGVNPEDIDDVILGCVSQVGSQSGNLGRNAVLAAGLPESVPGTTVDRQCGSSQQAVHFAAQAVMSGVQDIVIACGVEVMSRVPIGASVVDGLKNGHGRAEDALGLKERYGEDVAFSQFEGAELVAERFKVSRSEIDAFAAASHAKALSATKRGLFKKEILPVKGFDPKTGKEVVHDTDEGIRPETTVETLAKLPTLKKGGIMTAGSASQICDGAAGILIVNEAGLKKLGKSVRPRAKIHTLALAGSDPIMMLAGPIPATKNALKRAGLSIHDMDLYEVNEAFGSVPLAWAKEVGASLDKLNVNGGAQALGHPLGATGCKIMTTLLYELERRGGKYGLQAICEGGGTANATIIEIIPEAEGKKIASKL</sequence>
<organism evidence="8 9">
    <name type="scientific">Gonapodya prolifera (strain JEL478)</name>
    <name type="common">Monoblepharis prolifera</name>
    <dbReference type="NCBI Taxonomy" id="1344416"/>
    <lineage>
        <taxon>Eukaryota</taxon>
        <taxon>Fungi</taxon>
        <taxon>Fungi incertae sedis</taxon>
        <taxon>Chytridiomycota</taxon>
        <taxon>Chytridiomycota incertae sedis</taxon>
        <taxon>Monoblepharidomycetes</taxon>
        <taxon>Monoblepharidales</taxon>
        <taxon>Gonapodyaceae</taxon>
        <taxon>Gonapodya</taxon>
    </lineage>
</organism>
<reference evidence="8 9" key="1">
    <citation type="journal article" date="2015" name="Genome Biol. Evol.">
        <title>Phylogenomic analyses indicate that early fungi evolved digesting cell walls of algal ancestors of land plants.</title>
        <authorList>
            <person name="Chang Y."/>
            <person name="Wang S."/>
            <person name="Sekimoto S."/>
            <person name="Aerts A.L."/>
            <person name="Choi C."/>
            <person name="Clum A."/>
            <person name="LaButti K.M."/>
            <person name="Lindquist E.A."/>
            <person name="Yee Ngan C."/>
            <person name="Ohm R.A."/>
            <person name="Salamov A.A."/>
            <person name="Grigoriev I.V."/>
            <person name="Spatafora J.W."/>
            <person name="Berbee M.L."/>
        </authorList>
    </citation>
    <scope>NUCLEOTIDE SEQUENCE [LARGE SCALE GENOMIC DNA]</scope>
    <source>
        <strain evidence="8 9">JEL478</strain>
    </source>
</reference>
<keyword evidence="9" id="KW-1185">Reference proteome</keyword>
<evidence type="ECO:0000256" key="2">
    <source>
        <dbReference type="ARBA" id="ARBA00022679"/>
    </source>
</evidence>
<evidence type="ECO:0000259" key="6">
    <source>
        <dbReference type="Pfam" id="PF00108"/>
    </source>
</evidence>
<dbReference type="SUPFAM" id="SSF53901">
    <property type="entry name" value="Thiolase-like"/>
    <property type="match status" value="2"/>
</dbReference>
<proteinExistence type="inferred from homology"/>
<dbReference type="EMBL" id="KQ965763">
    <property type="protein sequence ID" value="KXS15223.1"/>
    <property type="molecule type" value="Genomic_DNA"/>
</dbReference>
<dbReference type="NCBIfam" id="TIGR01930">
    <property type="entry name" value="AcCoA-C-Actrans"/>
    <property type="match status" value="1"/>
</dbReference>
<dbReference type="Gene3D" id="3.40.47.10">
    <property type="match status" value="1"/>
</dbReference>
<dbReference type="InterPro" id="IPR016039">
    <property type="entry name" value="Thiolase-like"/>
</dbReference>
<comment type="similarity">
    <text evidence="1 5">Belongs to the thiolase-like superfamily. Thiolase family.</text>
</comment>
<evidence type="ECO:0000256" key="5">
    <source>
        <dbReference type="RuleBase" id="RU003557"/>
    </source>
</evidence>
<dbReference type="PIRSF" id="PIRSF000429">
    <property type="entry name" value="Ac-CoA_Ac_transf"/>
    <property type="match status" value="1"/>
</dbReference>
<gene>
    <name evidence="8" type="ORF">M427DRAFT_135193</name>
</gene>
<feature type="domain" description="Thiolase C-terminal" evidence="7">
    <location>
        <begin position="274"/>
        <end position="394"/>
    </location>
</feature>
<evidence type="ECO:0000256" key="3">
    <source>
        <dbReference type="ARBA" id="ARBA00023315"/>
    </source>
</evidence>
<dbReference type="InterPro" id="IPR020617">
    <property type="entry name" value="Thiolase_C"/>
</dbReference>
<evidence type="ECO:0000313" key="9">
    <source>
        <dbReference type="Proteomes" id="UP000070544"/>
    </source>
</evidence>
<feature type="domain" description="Thiolase N-terminal" evidence="6">
    <location>
        <begin position="6"/>
        <end position="263"/>
    </location>
</feature>
<dbReference type="Proteomes" id="UP000070544">
    <property type="component" value="Unassembled WGS sequence"/>
</dbReference>
<dbReference type="InterPro" id="IPR020616">
    <property type="entry name" value="Thiolase_N"/>
</dbReference>
<dbReference type="OrthoDB" id="5404651at2759"/>
<protein>
    <submittedName>
        <fullName evidence="8">Acetyl-CoA acetyltransferase</fullName>
    </submittedName>
</protein>
<dbReference type="Pfam" id="PF00108">
    <property type="entry name" value="Thiolase_N"/>
    <property type="match status" value="1"/>
</dbReference>
<feature type="active site" description="Acyl-thioester intermediate" evidence="4">
    <location>
        <position position="90"/>
    </location>
</feature>
<evidence type="ECO:0000259" key="7">
    <source>
        <dbReference type="Pfam" id="PF02803"/>
    </source>
</evidence>
<name>A0A139AFN5_GONPJ</name>
<dbReference type="AlphaFoldDB" id="A0A139AFN5"/>
<dbReference type="Pfam" id="PF02803">
    <property type="entry name" value="Thiolase_C"/>
    <property type="match status" value="1"/>
</dbReference>
<dbReference type="CDD" id="cd00751">
    <property type="entry name" value="thiolase"/>
    <property type="match status" value="1"/>
</dbReference>
<dbReference type="PANTHER" id="PTHR43365">
    <property type="entry name" value="BLR7806 PROTEIN"/>
    <property type="match status" value="1"/>
</dbReference>
<evidence type="ECO:0000256" key="1">
    <source>
        <dbReference type="ARBA" id="ARBA00010982"/>
    </source>
</evidence>
<feature type="active site" description="Proton acceptor" evidence="4">
    <location>
        <position position="352"/>
    </location>
</feature>